<evidence type="ECO:0000313" key="15">
    <source>
        <dbReference type="Proteomes" id="UP001195914"/>
    </source>
</evidence>
<dbReference type="InterPro" id="IPR001969">
    <property type="entry name" value="Aspartic_peptidase_AS"/>
</dbReference>
<dbReference type="PRINTS" id="PR00792">
    <property type="entry name" value="PEPSIN"/>
</dbReference>
<dbReference type="Proteomes" id="UP001195914">
    <property type="component" value="Unassembled WGS sequence"/>
</dbReference>
<name>A0AAD9G7Q2_BABDI</name>
<evidence type="ECO:0000313" key="14">
    <source>
        <dbReference type="EMBL" id="KAK1933386.1"/>
    </source>
</evidence>
<evidence type="ECO:0000256" key="12">
    <source>
        <dbReference type="SAM" id="SignalP"/>
    </source>
</evidence>
<evidence type="ECO:0000256" key="3">
    <source>
        <dbReference type="ARBA" id="ARBA00022692"/>
    </source>
</evidence>
<reference evidence="14" key="1">
    <citation type="journal article" date="2014" name="Nucleic Acids Res.">
        <title>The evolutionary dynamics of variant antigen genes in Babesia reveal a history of genomic innovation underlying host-parasite interaction.</title>
        <authorList>
            <person name="Jackson A.P."/>
            <person name="Otto T.D."/>
            <person name="Darby A."/>
            <person name="Ramaprasad A."/>
            <person name="Xia D."/>
            <person name="Echaide I.E."/>
            <person name="Farber M."/>
            <person name="Gahlot S."/>
            <person name="Gamble J."/>
            <person name="Gupta D."/>
            <person name="Gupta Y."/>
            <person name="Jackson L."/>
            <person name="Malandrin L."/>
            <person name="Malas T.B."/>
            <person name="Moussa E."/>
            <person name="Nair M."/>
            <person name="Reid A.J."/>
            <person name="Sanders M."/>
            <person name="Sharma J."/>
            <person name="Tracey A."/>
            <person name="Quail M.A."/>
            <person name="Weir W."/>
            <person name="Wastling J.M."/>
            <person name="Hall N."/>
            <person name="Willadsen P."/>
            <person name="Lingelbach K."/>
            <person name="Shiels B."/>
            <person name="Tait A."/>
            <person name="Berriman M."/>
            <person name="Allred D.R."/>
            <person name="Pain A."/>
        </authorList>
    </citation>
    <scope>NUCLEOTIDE SEQUENCE</scope>
    <source>
        <strain evidence="14">1802A</strain>
    </source>
</reference>
<organism evidence="14 15">
    <name type="scientific">Babesia divergens</name>
    <dbReference type="NCBI Taxonomy" id="32595"/>
    <lineage>
        <taxon>Eukaryota</taxon>
        <taxon>Sar</taxon>
        <taxon>Alveolata</taxon>
        <taxon>Apicomplexa</taxon>
        <taxon>Aconoidasida</taxon>
        <taxon>Piroplasmida</taxon>
        <taxon>Babesiidae</taxon>
        <taxon>Babesia</taxon>
    </lineage>
</organism>
<keyword evidence="15" id="KW-1185">Reference proteome</keyword>
<dbReference type="InterPro" id="IPR033121">
    <property type="entry name" value="PEPTIDASE_A1"/>
</dbReference>
<dbReference type="InterPro" id="IPR001461">
    <property type="entry name" value="Aspartic_peptidase_A1"/>
</dbReference>
<feature type="signal peptide" evidence="12">
    <location>
        <begin position="1"/>
        <end position="30"/>
    </location>
</feature>
<keyword evidence="5 10" id="KW-0064">Aspartyl protease</keyword>
<dbReference type="PANTHER" id="PTHR13683">
    <property type="entry name" value="ASPARTYL PROTEASES"/>
    <property type="match status" value="1"/>
</dbReference>
<dbReference type="Gene3D" id="2.40.70.10">
    <property type="entry name" value="Acid Proteases"/>
    <property type="match status" value="2"/>
</dbReference>
<dbReference type="PROSITE" id="PS51767">
    <property type="entry name" value="PEPTIDASE_A1"/>
    <property type="match status" value="1"/>
</dbReference>
<evidence type="ECO:0000256" key="8">
    <source>
        <dbReference type="ARBA" id="ARBA00023136"/>
    </source>
</evidence>
<dbReference type="AlphaFoldDB" id="A0AAD9G7Q2"/>
<keyword evidence="4 12" id="KW-0732">Signal</keyword>
<dbReference type="GO" id="GO:0012505">
    <property type="term" value="C:endomembrane system"/>
    <property type="evidence" value="ECO:0007669"/>
    <property type="project" value="UniProtKB-SubCell"/>
</dbReference>
<comment type="similarity">
    <text evidence="1 10">Belongs to the peptidase A1 family.</text>
</comment>
<dbReference type="Pfam" id="PF14543">
    <property type="entry name" value="TAXi_N"/>
    <property type="match status" value="1"/>
</dbReference>
<evidence type="ECO:0000256" key="2">
    <source>
        <dbReference type="ARBA" id="ARBA00022670"/>
    </source>
</evidence>
<evidence type="ECO:0000256" key="4">
    <source>
        <dbReference type="ARBA" id="ARBA00022729"/>
    </source>
</evidence>
<sequence>MPVAKYKSGRNRSKHGIYVLLMLLVSSADAHGICHRDESFDQCLWYDRLSSEELYLHYNRPLAHEAIDVTLYGNLHEHAYYYTIVEIGTPPQKQAVIIDTGSPNVVVTSSLCTHCGHHGMKPLDPHLSQTVSYLKWSEPLCKDIAGLPGKGGGCNFQQTYSEESVVSGTYVKDYLFFESETSPNVMYMLQSIGCIMGETTLIYKQKANGVLGLGSMTPIPDGPSLSVPHDNIKTGLIRNSLDFKQRQDSANGSEPSHNSEREWSSHKDAKRNFAPSGEKTSFIEDYLDWHFPSKKHIFALCFSEHGGILTFGGYPRNLGTVNRKANIIGNIVPAKHMMWAPLTTAGGYIIQIDGMEFAGCNMKVRNHSFVLDSGTTNTLLESPLHNRFTLFFTELCRLLRNNGHQPGPAYHGNTNSDEEELQDRELAGVASASNDNINLRENTYRCGYNPKDLLGITKDPGCHDNSDFGNKSGTDAYTKDENIYHAVKKVYEQIKRDNRCTINPKTGYLCFSDISQMPAVRLSIKG</sequence>
<keyword evidence="8" id="KW-0472">Membrane</keyword>
<dbReference type="InterPro" id="IPR032861">
    <property type="entry name" value="TAXi_N"/>
</dbReference>
<evidence type="ECO:0000256" key="5">
    <source>
        <dbReference type="ARBA" id="ARBA00022750"/>
    </source>
</evidence>
<dbReference type="SUPFAM" id="SSF50630">
    <property type="entry name" value="Acid proteases"/>
    <property type="match status" value="1"/>
</dbReference>
<dbReference type="PROSITE" id="PS00141">
    <property type="entry name" value="ASP_PROTEASE"/>
    <property type="match status" value="1"/>
</dbReference>
<protein>
    <submittedName>
        <fullName evidence="14">Aspartyl protease family protein</fullName>
    </submittedName>
</protein>
<evidence type="ECO:0000256" key="9">
    <source>
        <dbReference type="ARBA" id="ARBA00046288"/>
    </source>
</evidence>
<keyword evidence="2 10" id="KW-0645">Protease</keyword>
<comment type="subcellular location">
    <subcellularLocation>
        <location evidence="9">Endomembrane system</location>
        <topology evidence="9">Single-pass type I membrane protein</topology>
    </subcellularLocation>
</comment>
<keyword evidence="3" id="KW-0812">Transmembrane</keyword>
<dbReference type="PANTHER" id="PTHR13683:SF375">
    <property type="entry name" value="PEPTIDASE A1 DOMAIN-CONTAINING PROTEIN"/>
    <property type="match status" value="1"/>
</dbReference>
<accession>A0AAD9G7Q2</accession>
<reference evidence="14" key="2">
    <citation type="submission" date="2021-05" db="EMBL/GenBank/DDBJ databases">
        <authorList>
            <person name="Pain A."/>
        </authorList>
    </citation>
    <scope>NUCLEOTIDE SEQUENCE</scope>
    <source>
        <strain evidence="14">1802A</strain>
    </source>
</reference>
<dbReference type="GO" id="GO:0004190">
    <property type="term" value="F:aspartic-type endopeptidase activity"/>
    <property type="evidence" value="ECO:0007669"/>
    <property type="project" value="UniProtKB-KW"/>
</dbReference>
<gene>
    <name evidence="14" type="ORF">X943_003429</name>
</gene>
<evidence type="ECO:0000256" key="1">
    <source>
        <dbReference type="ARBA" id="ARBA00007447"/>
    </source>
</evidence>
<evidence type="ECO:0000259" key="13">
    <source>
        <dbReference type="PROSITE" id="PS51767"/>
    </source>
</evidence>
<evidence type="ECO:0000256" key="7">
    <source>
        <dbReference type="ARBA" id="ARBA00022989"/>
    </source>
</evidence>
<dbReference type="InterPro" id="IPR021109">
    <property type="entry name" value="Peptidase_aspartic_dom_sf"/>
</dbReference>
<keyword evidence="7" id="KW-1133">Transmembrane helix</keyword>
<proteinExistence type="inferred from homology"/>
<dbReference type="EMBL" id="JAHBMH010000073">
    <property type="protein sequence ID" value="KAK1933386.1"/>
    <property type="molecule type" value="Genomic_DNA"/>
</dbReference>
<feature type="domain" description="Peptidase A1" evidence="13">
    <location>
        <begin position="81"/>
        <end position="526"/>
    </location>
</feature>
<keyword evidence="6 10" id="KW-0378">Hydrolase</keyword>
<evidence type="ECO:0000256" key="6">
    <source>
        <dbReference type="ARBA" id="ARBA00022801"/>
    </source>
</evidence>
<feature type="compositionally biased region" description="Basic and acidic residues" evidence="11">
    <location>
        <begin position="257"/>
        <end position="271"/>
    </location>
</feature>
<evidence type="ECO:0000256" key="10">
    <source>
        <dbReference type="RuleBase" id="RU000454"/>
    </source>
</evidence>
<evidence type="ECO:0000256" key="11">
    <source>
        <dbReference type="SAM" id="MobiDB-lite"/>
    </source>
</evidence>
<feature type="region of interest" description="Disordered" evidence="11">
    <location>
        <begin position="243"/>
        <end position="275"/>
    </location>
</feature>
<dbReference type="GO" id="GO:0006508">
    <property type="term" value="P:proteolysis"/>
    <property type="evidence" value="ECO:0007669"/>
    <property type="project" value="UniProtKB-KW"/>
</dbReference>
<comment type="caution">
    <text evidence="14">The sequence shown here is derived from an EMBL/GenBank/DDBJ whole genome shotgun (WGS) entry which is preliminary data.</text>
</comment>
<feature type="chain" id="PRO_5041949357" evidence="12">
    <location>
        <begin position="31"/>
        <end position="526"/>
    </location>
</feature>